<keyword evidence="1" id="KW-1133">Transmembrane helix</keyword>
<evidence type="ECO:0000313" key="2">
    <source>
        <dbReference type="EMBL" id="MBW71971.1"/>
    </source>
</evidence>
<accession>A0A2M4D3A3</accession>
<name>A0A2M4D3A3_ANODA</name>
<organism evidence="2">
    <name type="scientific">Anopheles darlingi</name>
    <name type="common">Mosquito</name>
    <dbReference type="NCBI Taxonomy" id="43151"/>
    <lineage>
        <taxon>Eukaryota</taxon>
        <taxon>Metazoa</taxon>
        <taxon>Ecdysozoa</taxon>
        <taxon>Arthropoda</taxon>
        <taxon>Hexapoda</taxon>
        <taxon>Insecta</taxon>
        <taxon>Pterygota</taxon>
        <taxon>Neoptera</taxon>
        <taxon>Endopterygota</taxon>
        <taxon>Diptera</taxon>
        <taxon>Nematocera</taxon>
        <taxon>Culicoidea</taxon>
        <taxon>Culicidae</taxon>
        <taxon>Anophelinae</taxon>
        <taxon>Anopheles</taxon>
    </lineage>
</organism>
<dbReference type="EMBL" id="GGFL01007793">
    <property type="protein sequence ID" value="MBW71971.1"/>
    <property type="molecule type" value="Transcribed_RNA"/>
</dbReference>
<evidence type="ECO:0000256" key="1">
    <source>
        <dbReference type="SAM" id="Phobius"/>
    </source>
</evidence>
<feature type="transmembrane region" description="Helical" evidence="1">
    <location>
        <begin position="12"/>
        <end position="36"/>
    </location>
</feature>
<feature type="transmembrane region" description="Helical" evidence="1">
    <location>
        <begin position="48"/>
        <end position="67"/>
    </location>
</feature>
<dbReference type="AlphaFoldDB" id="A0A2M4D3A3"/>
<keyword evidence="1" id="KW-0812">Transmembrane</keyword>
<proteinExistence type="predicted"/>
<reference evidence="2" key="1">
    <citation type="submission" date="2018-01" db="EMBL/GenBank/DDBJ databases">
        <title>An insight into the sialome of Amazonian anophelines.</title>
        <authorList>
            <person name="Ribeiro J.M."/>
            <person name="Scarpassa V."/>
            <person name="Calvo E."/>
        </authorList>
    </citation>
    <scope>NUCLEOTIDE SEQUENCE</scope>
</reference>
<sequence length="141" mass="16241">MLLAHLTLHIPYFLFLLGHLACHLAHHTLLLFQNFVRLLLASFDRAQFLLLADEIILQTAGLLFIVIQTEQLIVDLLLGVFLLQASVPICLLFLQLRFLTLRCNTFLLLVRELRFLFSCLHLVAQPIIIILQQSRTTNLLE</sequence>
<protein>
    <submittedName>
        <fullName evidence="2">Uncharacterized protein</fullName>
    </submittedName>
</protein>
<feature type="transmembrane region" description="Helical" evidence="1">
    <location>
        <begin position="73"/>
        <end position="94"/>
    </location>
</feature>
<keyword evidence="1" id="KW-0472">Membrane</keyword>